<dbReference type="Pfam" id="PF05345">
    <property type="entry name" value="He_PIG"/>
    <property type="match status" value="1"/>
</dbReference>
<protein>
    <recommendedName>
        <fullName evidence="3">Dystroglycan-type cadherin-like domain-containing protein</fullName>
    </recommendedName>
</protein>
<gene>
    <name evidence="1" type="ORF">M0812_28957</name>
</gene>
<dbReference type="SUPFAM" id="SSF49313">
    <property type="entry name" value="Cadherin-like"/>
    <property type="match status" value="1"/>
</dbReference>
<dbReference type="GO" id="GO:0016020">
    <property type="term" value="C:membrane"/>
    <property type="evidence" value="ECO:0007669"/>
    <property type="project" value="InterPro"/>
</dbReference>
<dbReference type="GO" id="GO:0005509">
    <property type="term" value="F:calcium ion binding"/>
    <property type="evidence" value="ECO:0007669"/>
    <property type="project" value="InterPro"/>
</dbReference>
<evidence type="ECO:0008006" key="3">
    <source>
        <dbReference type="Google" id="ProtNLM"/>
    </source>
</evidence>
<dbReference type="Gene3D" id="2.60.40.10">
    <property type="entry name" value="Immunoglobulins"/>
    <property type="match status" value="1"/>
</dbReference>
<organism evidence="1 2">
    <name type="scientific">Anaeramoeba flamelloides</name>
    <dbReference type="NCBI Taxonomy" id="1746091"/>
    <lineage>
        <taxon>Eukaryota</taxon>
        <taxon>Metamonada</taxon>
        <taxon>Anaeramoebidae</taxon>
        <taxon>Anaeramoeba</taxon>
    </lineage>
</organism>
<sequence>MEKFQQIRINNLNFTENNQYFTFKIDLGSEKADLPSWMRFYSNQLLFEGTAPSPSNGNIDYTIQIECINDCGKSASETFTIHLEEDPDLSCVDSAIELKKQIQIQIAV</sequence>
<evidence type="ECO:0000313" key="1">
    <source>
        <dbReference type="EMBL" id="KAJ3424241.1"/>
    </source>
</evidence>
<comment type="caution">
    <text evidence="1">The sequence shown here is derived from an EMBL/GenBank/DDBJ whole genome shotgun (WGS) entry which is preliminary data.</text>
</comment>
<evidence type="ECO:0000313" key="2">
    <source>
        <dbReference type="Proteomes" id="UP001146793"/>
    </source>
</evidence>
<dbReference type="InterPro" id="IPR013783">
    <property type="entry name" value="Ig-like_fold"/>
</dbReference>
<reference evidence="1" key="1">
    <citation type="submission" date="2022-08" db="EMBL/GenBank/DDBJ databases">
        <title>Novel sulphate-reducing endosymbionts in the free-living metamonad Anaeramoeba.</title>
        <authorList>
            <person name="Jerlstrom-Hultqvist J."/>
            <person name="Cepicka I."/>
            <person name="Gallot-Lavallee L."/>
            <person name="Salas-Leiva D."/>
            <person name="Curtis B.A."/>
            <person name="Zahonova K."/>
            <person name="Pipaliya S."/>
            <person name="Dacks J."/>
            <person name="Roger A.J."/>
        </authorList>
    </citation>
    <scope>NUCLEOTIDE SEQUENCE</scope>
    <source>
        <strain evidence="1">Busselton2</strain>
    </source>
</reference>
<accession>A0AAV7Y6R1</accession>
<name>A0AAV7Y6R1_9EUKA</name>
<proteinExistence type="predicted"/>
<dbReference type="InterPro" id="IPR015919">
    <property type="entry name" value="Cadherin-like_sf"/>
</dbReference>
<dbReference type="EMBL" id="JANTQA010000072">
    <property type="protein sequence ID" value="KAJ3424241.1"/>
    <property type="molecule type" value="Genomic_DNA"/>
</dbReference>
<dbReference type="Proteomes" id="UP001146793">
    <property type="component" value="Unassembled WGS sequence"/>
</dbReference>
<dbReference type="AlphaFoldDB" id="A0AAV7Y6R1"/>